<gene>
    <name evidence="1" type="ORF">FH972_000827</name>
</gene>
<evidence type="ECO:0000313" key="2">
    <source>
        <dbReference type="Proteomes" id="UP000327013"/>
    </source>
</evidence>
<sequence>MASKTNILPQPLDFLIGEIGCGDGNGGGGVWFWKVFGEGGFGGWRRKRKRNIIIIIINFVFKKNFESGLQGSLGAVGTWAAEGVLPCWRLGVSDEWNG</sequence>
<dbReference type="EMBL" id="CM017321">
    <property type="protein sequence ID" value="KAE7996078.1"/>
    <property type="molecule type" value="Genomic_DNA"/>
</dbReference>
<dbReference type="AlphaFoldDB" id="A0A5N6Q9X8"/>
<accession>A0A5N6Q9X8</accession>
<protein>
    <submittedName>
        <fullName evidence="1">Uncharacterized protein</fullName>
    </submittedName>
</protein>
<proteinExistence type="predicted"/>
<organism evidence="1 2">
    <name type="scientific">Carpinus fangiana</name>
    <dbReference type="NCBI Taxonomy" id="176857"/>
    <lineage>
        <taxon>Eukaryota</taxon>
        <taxon>Viridiplantae</taxon>
        <taxon>Streptophyta</taxon>
        <taxon>Embryophyta</taxon>
        <taxon>Tracheophyta</taxon>
        <taxon>Spermatophyta</taxon>
        <taxon>Magnoliopsida</taxon>
        <taxon>eudicotyledons</taxon>
        <taxon>Gunneridae</taxon>
        <taxon>Pentapetalae</taxon>
        <taxon>rosids</taxon>
        <taxon>fabids</taxon>
        <taxon>Fagales</taxon>
        <taxon>Betulaceae</taxon>
        <taxon>Carpinus</taxon>
    </lineage>
</organism>
<name>A0A5N6Q9X8_9ROSI</name>
<keyword evidence="2" id="KW-1185">Reference proteome</keyword>
<evidence type="ECO:0000313" key="1">
    <source>
        <dbReference type="EMBL" id="KAE7996078.1"/>
    </source>
</evidence>
<dbReference type="Proteomes" id="UP000327013">
    <property type="component" value="Chromosome 1"/>
</dbReference>
<reference evidence="1 2" key="1">
    <citation type="submission" date="2019-06" db="EMBL/GenBank/DDBJ databases">
        <title>A chromosomal-level reference genome of Carpinus fangiana (Coryloideae, Betulaceae).</title>
        <authorList>
            <person name="Yang X."/>
            <person name="Wang Z."/>
            <person name="Zhang L."/>
            <person name="Hao G."/>
            <person name="Liu J."/>
            <person name="Yang Y."/>
        </authorList>
    </citation>
    <scope>NUCLEOTIDE SEQUENCE [LARGE SCALE GENOMIC DNA]</scope>
    <source>
        <strain evidence="1">Cfa_2016G</strain>
        <tissue evidence="1">Leaf</tissue>
    </source>
</reference>